<evidence type="ECO:0000256" key="2">
    <source>
        <dbReference type="ARBA" id="ARBA00004651"/>
    </source>
</evidence>
<name>A0A3P7L7H1_STRVU</name>
<keyword evidence="14" id="KW-1185">Reference proteome</keyword>
<feature type="transmembrane region" description="Helical" evidence="12">
    <location>
        <begin position="56"/>
        <end position="80"/>
    </location>
</feature>
<dbReference type="GO" id="GO:0034220">
    <property type="term" value="P:monoatomic ion transmembrane transport"/>
    <property type="evidence" value="ECO:0007669"/>
    <property type="project" value="UniProtKB-KW"/>
</dbReference>
<keyword evidence="5 12" id="KW-0812">Transmembrane</keyword>
<keyword evidence="8 12" id="KW-1133">Transmembrane helix</keyword>
<gene>
    <name evidence="13" type="ORF">SVUK_LOCUS13723</name>
</gene>
<dbReference type="EMBL" id="UYYB01102762">
    <property type="protein sequence ID" value="VDM78725.1"/>
    <property type="molecule type" value="Genomic_DNA"/>
</dbReference>
<comment type="subcellular location">
    <subcellularLocation>
        <location evidence="1">Cell junction</location>
        <location evidence="1">Gap junction</location>
    </subcellularLocation>
    <subcellularLocation>
        <location evidence="2">Cell membrane</location>
        <topology evidence="2">Multi-pass membrane protein</topology>
    </subcellularLocation>
</comment>
<evidence type="ECO:0000256" key="6">
    <source>
        <dbReference type="ARBA" id="ARBA00022868"/>
    </source>
</evidence>
<evidence type="ECO:0000256" key="3">
    <source>
        <dbReference type="ARBA" id="ARBA00022448"/>
    </source>
</evidence>
<evidence type="ECO:0000256" key="11">
    <source>
        <dbReference type="ARBA" id="ARBA00023303"/>
    </source>
</evidence>
<dbReference type="Pfam" id="PF00876">
    <property type="entry name" value="Innexin"/>
    <property type="match status" value="1"/>
</dbReference>
<dbReference type="AlphaFoldDB" id="A0A3P7L7H1"/>
<feature type="transmembrane region" description="Helical" evidence="12">
    <location>
        <begin position="28"/>
        <end position="44"/>
    </location>
</feature>
<dbReference type="GO" id="GO:0005886">
    <property type="term" value="C:plasma membrane"/>
    <property type="evidence" value="ECO:0007669"/>
    <property type="project" value="UniProtKB-SubCell"/>
</dbReference>
<dbReference type="OrthoDB" id="5867527at2759"/>
<keyword evidence="11" id="KW-0407">Ion channel</keyword>
<dbReference type="GO" id="GO:0005921">
    <property type="term" value="C:gap junction"/>
    <property type="evidence" value="ECO:0007669"/>
    <property type="project" value="UniProtKB-SubCell"/>
</dbReference>
<protein>
    <recommendedName>
        <fullName evidence="15">Innexin</fullName>
    </recommendedName>
</protein>
<keyword evidence="6" id="KW-0303">Gap junction</keyword>
<evidence type="ECO:0000256" key="5">
    <source>
        <dbReference type="ARBA" id="ARBA00022692"/>
    </source>
</evidence>
<evidence type="ECO:0000313" key="13">
    <source>
        <dbReference type="EMBL" id="VDM78725.1"/>
    </source>
</evidence>
<evidence type="ECO:0000256" key="1">
    <source>
        <dbReference type="ARBA" id="ARBA00004610"/>
    </source>
</evidence>
<keyword evidence="3" id="KW-0813">Transport</keyword>
<evidence type="ECO:0000256" key="4">
    <source>
        <dbReference type="ARBA" id="ARBA00022475"/>
    </source>
</evidence>
<dbReference type="GO" id="GO:0005243">
    <property type="term" value="F:gap junction channel activity"/>
    <property type="evidence" value="ECO:0007669"/>
    <property type="project" value="TreeGrafter"/>
</dbReference>
<sequence length="194" mass="22004">MSFFERARGMVGHLDPTYDVDTSDRMKYVYTPWILCGTAFLVFAKEYVGTWGYKLTLALLFSKLLSIFVVVGEIFFIGWFMGAGQMHGLRVVVDALNGRQWESSGNFPRVTFCDLQVRELGGAVHRWSLQCVLMETAMNKDVDSRNVSDFCKVGLKTDGVTIIHLIEENATIYQAGEFVVPLWEEFMSAKTKVE</sequence>
<evidence type="ECO:0000313" key="14">
    <source>
        <dbReference type="Proteomes" id="UP000270094"/>
    </source>
</evidence>
<accession>A0A3P7L7H1</accession>
<proteinExistence type="predicted"/>
<keyword evidence="4" id="KW-1003">Cell membrane</keyword>
<evidence type="ECO:0008006" key="15">
    <source>
        <dbReference type="Google" id="ProtNLM"/>
    </source>
</evidence>
<evidence type="ECO:0000256" key="9">
    <source>
        <dbReference type="ARBA" id="ARBA00023065"/>
    </source>
</evidence>
<keyword evidence="9" id="KW-0406">Ion transport</keyword>
<dbReference type="PANTHER" id="PTHR11893">
    <property type="entry name" value="INNEXIN"/>
    <property type="match status" value="1"/>
</dbReference>
<keyword evidence="10 12" id="KW-0472">Membrane</keyword>
<organism evidence="13 14">
    <name type="scientific">Strongylus vulgaris</name>
    <name type="common">Blood worm</name>
    <dbReference type="NCBI Taxonomy" id="40348"/>
    <lineage>
        <taxon>Eukaryota</taxon>
        <taxon>Metazoa</taxon>
        <taxon>Ecdysozoa</taxon>
        <taxon>Nematoda</taxon>
        <taxon>Chromadorea</taxon>
        <taxon>Rhabditida</taxon>
        <taxon>Rhabditina</taxon>
        <taxon>Rhabditomorpha</taxon>
        <taxon>Strongyloidea</taxon>
        <taxon>Strongylidae</taxon>
        <taxon>Strongylus</taxon>
    </lineage>
</organism>
<evidence type="ECO:0000256" key="8">
    <source>
        <dbReference type="ARBA" id="ARBA00022989"/>
    </source>
</evidence>
<evidence type="ECO:0000256" key="10">
    <source>
        <dbReference type="ARBA" id="ARBA00023136"/>
    </source>
</evidence>
<dbReference type="InterPro" id="IPR000990">
    <property type="entry name" value="Innexin"/>
</dbReference>
<reference evidence="13 14" key="1">
    <citation type="submission" date="2018-11" db="EMBL/GenBank/DDBJ databases">
        <authorList>
            <consortium name="Pathogen Informatics"/>
        </authorList>
    </citation>
    <scope>NUCLEOTIDE SEQUENCE [LARGE SCALE GENOMIC DNA]</scope>
</reference>
<evidence type="ECO:0000256" key="7">
    <source>
        <dbReference type="ARBA" id="ARBA00022949"/>
    </source>
</evidence>
<dbReference type="PANTHER" id="PTHR11893:SF27">
    <property type="entry name" value="INNEXIN-17"/>
    <property type="match status" value="1"/>
</dbReference>
<dbReference type="Proteomes" id="UP000270094">
    <property type="component" value="Unassembled WGS sequence"/>
</dbReference>
<keyword evidence="7" id="KW-0965">Cell junction</keyword>
<evidence type="ECO:0000256" key="12">
    <source>
        <dbReference type="SAM" id="Phobius"/>
    </source>
</evidence>